<feature type="coiled-coil region" evidence="1">
    <location>
        <begin position="161"/>
        <end position="361"/>
    </location>
</feature>
<proteinExistence type="predicted"/>
<evidence type="ECO:0000256" key="1">
    <source>
        <dbReference type="SAM" id="Coils"/>
    </source>
</evidence>
<keyword evidence="1" id="KW-0175">Coiled coil</keyword>
<dbReference type="Gene3D" id="1.10.287.1490">
    <property type="match status" value="1"/>
</dbReference>
<evidence type="ECO:0000313" key="3">
    <source>
        <dbReference type="Proteomes" id="UP000603453"/>
    </source>
</evidence>
<dbReference type="OrthoDB" id="10255000at2759"/>
<evidence type="ECO:0000313" key="2">
    <source>
        <dbReference type="EMBL" id="KAG2211185.1"/>
    </source>
</evidence>
<dbReference type="EMBL" id="JAEPRD010000009">
    <property type="protein sequence ID" value="KAG2211185.1"/>
    <property type="molecule type" value="Genomic_DNA"/>
</dbReference>
<feature type="coiled-coil region" evidence="1">
    <location>
        <begin position="45"/>
        <end position="137"/>
    </location>
</feature>
<reference evidence="2" key="1">
    <citation type="submission" date="2020-12" db="EMBL/GenBank/DDBJ databases">
        <title>Metabolic potential, ecology and presence of endohyphal bacteria is reflected in genomic diversity of Mucoromycotina.</title>
        <authorList>
            <person name="Muszewska A."/>
            <person name="Okrasinska A."/>
            <person name="Steczkiewicz K."/>
            <person name="Drgas O."/>
            <person name="Orlowska M."/>
            <person name="Perlinska-Lenart U."/>
            <person name="Aleksandrzak-Piekarczyk T."/>
            <person name="Szatraj K."/>
            <person name="Zielenkiewicz U."/>
            <person name="Pilsyk S."/>
            <person name="Malc E."/>
            <person name="Mieczkowski P."/>
            <person name="Kruszewska J.S."/>
            <person name="Biernat P."/>
            <person name="Pawlowska J."/>
        </authorList>
    </citation>
    <scope>NUCLEOTIDE SEQUENCE</scope>
    <source>
        <strain evidence="2">WA0000017839</strain>
    </source>
</reference>
<name>A0A8H7RIS6_9FUNG</name>
<comment type="caution">
    <text evidence="2">The sequence shown here is derived from an EMBL/GenBank/DDBJ whole genome shotgun (WGS) entry which is preliminary data.</text>
</comment>
<gene>
    <name evidence="2" type="ORF">INT47_006304</name>
</gene>
<accession>A0A8H7RIS6</accession>
<protein>
    <submittedName>
        <fullName evidence="2">Uncharacterized protein</fullName>
    </submittedName>
</protein>
<keyword evidence="3" id="KW-1185">Reference proteome</keyword>
<dbReference type="Proteomes" id="UP000603453">
    <property type="component" value="Unassembled WGS sequence"/>
</dbReference>
<sequence length="392" mass="46026">MPDHDLAIIYHTKRIKGNNLSELNKGINNVQNQHECPSCSNQSDSKSAENELEQLKEDLQDKEVEHQNTRDDFDRLKTYLDQRNADYDDLQNEYELLKKVSSSPSNDNQTDDLIKAVKELEEDNEKLVAALQSRNQDVAALDAEVEKLLSHLNEKGMVGPMNEKVIKLEEALDERDEVIQEREEEIVILKKELKILAESHDKDIEAFEEHMAKAQAEFNEQMQSNQELVKELENTEKCCQDDLTKQRNDLIVSIRERYVQLASLQGDSKQQKDMMERQRDSFLEKIVELKDTIHELFDSLNRQEETVIELRNQVRRKEEAVRRRPSSEEYASTIQRHQEELDAVQRERNKAREENQSLQAGYLGMKKKYHIIRKKKYLLTKLLEQHQIINCV</sequence>
<dbReference type="AlphaFoldDB" id="A0A8H7RIS6"/>
<organism evidence="2 3">
    <name type="scientific">Mucor saturninus</name>
    <dbReference type="NCBI Taxonomy" id="64648"/>
    <lineage>
        <taxon>Eukaryota</taxon>
        <taxon>Fungi</taxon>
        <taxon>Fungi incertae sedis</taxon>
        <taxon>Mucoromycota</taxon>
        <taxon>Mucoromycotina</taxon>
        <taxon>Mucoromycetes</taxon>
        <taxon>Mucorales</taxon>
        <taxon>Mucorineae</taxon>
        <taxon>Mucoraceae</taxon>
        <taxon>Mucor</taxon>
    </lineage>
</organism>